<dbReference type="Pfam" id="PF07702">
    <property type="entry name" value="UTRA"/>
    <property type="match status" value="1"/>
</dbReference>
<dbReference type="Proteomes" id="UP001596455">
    <property type="component" value="Unassembled WGS sequence"/>
</dbReference>
<dbReference type="PROSITE" id="PS50949">
    <property type="entry name" value="HTH_GNTR"/>
    <property type="match status" value="1"/>
</dbReference>
<evidence type="ECO:0000256" key="3">
    <source>
        <dbReference type="ARBA" id="ARBA00023163"/>
    </source>
</evidence>
<proteinExistence type="predicted"/>
<dbReference type="InterPro" id="IPR050679">
    <property type="entry name" value="Bact_HTH_transcr_reg"/>
</dbReference>
<dbReference type="InterPro" id="IPR036388">
    <property type="entry name" value="WH-like_DNA-bd_sf"/>
</dbReference>
<dbReference type="SMART" id="SM00866">
    <property type="entry name" value="UTRA"/>
    <property type="match status" value="1"/>
</dbReference>
<dbReference type="Gene3D" id="3.40.1410.10">
    <property type="entry name" value="Chorismate lyase-like"/>
    <property type="match status" value="1"/>
</dbReference>
<dbReference type="SUPFAM" id="SSF46785">
    <property type="entry name" value="Winged helix' DNA-binding domain"/>
    <property type="match status" value="1"/>
</dbReference>
<dbReference type="Gene3D" id="1.10.10.10">
    <property type="entry name" value="Winged helix-like DNA-binding domain superfamily/Winged helix DNA-binding domain"/>
    <property type="match status" value="1"/>
</dbReference>
<comment type="caution">
    <text evidence="5">The sequence shown here is derived from an EMBL/GenBank/DDBJ whole genome shotgun (WGS) entry which is preliminary data.</text>
</comment>
<keyword evidence="1" id="KW-0805">Transcription regulation</keyword>
<dbReference type="InterPro" id="IPR000524">
    <property type="entry name" value="Tscrpt_reg_HTH_GntR"/>
</dbReference>
<sequence length="242" mass="27269">MSDWSARSLARRLGEEFAGLPAGTRVASEHELMRRFGVSRSLVRAALDELVTRFLLRRVQGAGTFLNNRIDYVISSRNPPSLHQTVAAAGSEARTFLVDVTQMPVPDVVATALECDPGTPLNRLLRVGYVDDLIANSIEEWLAPEVLEHVDVSLRAVESLNEVLRMGRYQPVRAWSRAAPDFPPEDVEERLELERAVPVWTIETVTRDARTGRALLYSRSWMRQDVIRLVFEFDNPDLAYPG</sequence>
<keyword evidence="2" id="KW-0238">DNA-binding</keyword>
<keyword evidence="3" id="KW-0804">Transcription</keyword>
<dbReference type="PANTHER" id="PTHR44846">
    <property type="entry name" value="MANNOSYL-D-GLYCERATE TRANSPORT/METABOLISM SYSTEM REPRESSOR MNGR-RELATED"/>
    <property type="match status" value="1"/>
</dbReference>
<dbReference type="InterPro" id="IPR028978">
    <property type="entry name" value="Chorismate_lyase_/UTRA_dom_sf"/>
</dbReference>
<dbReference type="SUPFAM" id="SSF64288">
    <property type="entry name" value="Chorismate lyase-like"/>
    <property type="match status" value="1"/>
</dbReference>
<dbReference type="InterPro" id="IPR011663">
    <property type="entry name" value="UTRA"/>
</dbReference>
<feature type="domain" description="HTH gntR-type" evidence="4">
    <location>
        <begin position="1"/>
        <end position="69"/>
    </location>
</feature>
<evidence type="ECO:0000256" key="2">
    <source>
        <dbReference type="ARBA" id="ARBA00023125"/>
    </source>
</evidence>
<evidence type="ECO:0000259" key="4">
    <source>
        <dbReference type="PROSITE" id="PS50949"/>
    </source>
</evidence>
<evidence type="ECO:0000313" key="5">
    <source>
        <dbReference type="EMBL" id="MFC7403528.1"/>
    </source>
</evidence>
<dbReference type="RefSeq" id="WP_382390074.1">
    <property type="nucleotide sequence ID" value="NZ_JBHTCQ010000001.1"/>
</dbReference>
<dbReference type="SMART" id="SM00345">
    <property type="entry name" value="HTH_GNTR"/>
    <property type="match status" value="1"/>
</dbReference>
<dbReference type="InterPro" id="IPR036390">
    <property type="entry name" value="WH_DNA-bd_sf"/>
</dbReference>
<evidence type="ECO:0000313" key="6">
    <source>
        <dbReference type="Proteomes" id="UP001596455"/>
    </source>
</evidence>
<evidence type="ECO:0000256" key="1">
    <source>
        <dbReference type="ARBA" id="ARBA00023015"/>
    </source>
</evidence>
<name>A0ABW2Q4X6_9MICO</name>
<accession>A0ABW2Q4X6</accession>
<reference evidence="6" key="1">
    <citation type="journal article" date="2019" name="Int. J. Syst. Evol. Microbiol.">
        <title>The Global Catalogue of Microorganisms (GCM) 10K type strain sequencing project: providing services to taxonomists for standard genome sequencing and annotation.</title>
        <authorList>
            <consortium name="The Broad Institute Genomics Platform"/>
            <consortium name="The Broad Institute Genome Sequencing Center for Infectious Disease"/>
            <person name="Wu L."/>
            <person name="Ma J."/>
        </authorList>
    </citation>
    <scope>NUCLEOTIDE SEQUENCE [LARGE SCALE GENOMIC DNA]</scope>
    <source>
        <strain evidence="6">JCM 1490</strain>
    </source>
</reference>
<dbReference type="EMBL" id="JBHTCQ010000001">
    <property type="protein sequence ID" value="MFC7403528.1"/>
    <property type="molecule type" value="Genomic_DNA"/>
</dbReference>
<gene>
    <name evidence="5" type="ORF">ACFQQL_00295</name>
</gene>
<protein>
    <submittedName>
        <fullName evidence="5">GntR family transcriptional regulator</fullName>
    </submittedName>
</protein>
<dbReference type="PANTHER" id="PTHR44846:SF1">
    <property type="entry name" value="MANNOSYL-D-GLYCERATE TRANSPORT_METABOLISM SYSTEM REPRESSOR MNGR-RELATED"/>
    <property type="match status" value="1"/>
</dbReference>
<organism evidence="5 6">
    <name type="scientific">Georgenia alba</name>
    <dbReference type="NCBI Taxonomy" id="2233858"/>
    <lineage>
        <taxon>Bacteria</taxon>
        <taxon>Bacillati</taxon>
        <taxon>Actinomycetota</taxon>
        <taxon>Actinomycetes</taxon>
        <taxon>Micrococcales</taxon>
        <taxon>Bogoriellaceae</taxon>
        <taxon>Georgenia</taxon>
    </lineage>
</organism>
<dbReference type="Pfam" id="PF00392">
    <property type="entry name" value="GntR"/>
    <property type="match status" value="1"/>
</dbReference>
<keyword evidence="6" id="KW-1185">Reference proteome</keyword>